<dbReference type="RefSeq" id="WP_160554713.1">
    <property type="nucleotide sequence ID" value="NZ_CP047650.1"/>
</dbReference>
<keyword evidence="2" id="KW-1185">Reference proteome</keyword>
<dbReference type="AlphaFoldDB" id="A0A857JCH0"/>
<gene>
    <name evidence="1" type="ORF">GT347_24690</name>
</gene>
<organism evidence="1 2">
    <name type="scientific">Xylophilus rhododendri</name>
    <dbReference type="NCBI Taxonomy" id="2697032"/>
    <lineage>
        <taxon>Bacteria</taxon>
        <taxon>Pseudomonadati</taxon>
        <taxon>Pseudomonadota</taxon>
        <taxon>Betaproteobacteria</taxon>
        <taxon>Burkholderiales</taxon>
        <taxon>Xylophilus</taxon>
    </lineage>
</organism>
<name>A0A857JCH0_9BURK</name>
<dbReference type="Proteomes" id="UP000464787">
    <property type="component" value="Chromosome"/>
</dbReference>
<evidence type="ECO:0000313" key="2">
    <source>
        <dbReference type="Proteomes" id="UP000464787"/>
    </source>
</evidence>
<proteinExistence type="predicted"/>
<dbReference type="EMBL" id="CP047650">
    <property type="protein sequence ID" value="QHJ00904.1"/>
    <property type="molecule type" value="Genomic_DNA"/>
</dbReference>
<dbReference type="KEGG" id="xyk:GT347_24690"/>
<evidence type="ECO:0000313" key="1">
    <source>
        <dbReference type="EMBL" id="QHJ00904.1"/>
    </source>
</evidence>
<sequence>MELDDFNSRLFAARADAQEAMQRAAFQRAQCNLTRLKLERARRALRDSVPGLASDLPSFEPRTVFSLPKTG</sequence>
<reference evidence="1 2" key="1">
    <citation type="submission" date="2020-01" db="EMBL/GenBank/DDBJ databases">
        <title>Genome sequencing of strain KACC 21265.</title>
        <authorList>
            <person name="Heo J."/>
            <person name="Kim S.-J."/>
            <person name="Kim J.-S."/>
            <person name="Hong S.-B."/>
            <person name="Kwon S.-W."/>
        </authorList>
    </citation>
    <scope>NUCLEOTIDE SEQUENCE [LARGE SCALE GENOMIC DNA]</scope>
    <source>
        <strain evidence="1 2">KACC 21265</strain>
    </source>
</reference>
<accession>A0A857JCH0</accession>
<protein>
    <submittedName>
        <fullName evidence="1">Uncharacterized protein</fullName>
    </submittedName>
</protein>